<feature type="transmembrane region" description="Helical" evidence="7">
    <location>
        <begin position="37"/>
        <end position="57"/>
    </location>
</feature>
<dbReference type="Proteomes" id="UP001060039">
    <property type="component" value="Chromosome"/>
</dbReference>
<organism evidence="9 10">
    <name type="scientific">Microcella humidisoli</name>
    <dbReference type="NCBI Taxonomy" id="2963406"/>
    <lineage>
        <taxon>Bacteria</taxon>
        <taxon>Bacillati</taxon>
        <taxon>Actinomycetota</taxon>
        <taxon>Actinomycetes</taxon>
        <taxon>Micrococcales</taxon>
        <taxon>Microbacteriaceae</taxon>
        <taxon>Microcella</taxon>
    </lineage>
</organism>
<sequence length="117" mass="12994">MTRVIIVLIVVAVAFTIYTLVDVLLTERARVRAFPKPLWAVVVVLLPVIGGVLWLVVGKARRTGPGARPIAPDDDPAFLRTLSSEEIAKRAEQDERLRQLEQELADLDDDTPADPER</sequence>
<evidence type="ECO:0000256" key="2">
    <source>
        <dbReference type="ARBA" id="ARBA00022475"/>
    </source>
</evidence>
<feature type="domain" description="Cardiolipin synthase N-terminal" evidence="8">
    <location>
        <begin position="14"/>
        <end position="58"/>
    </location>
</feature>
<evidence type="ECO:0000313" key="10">
    <source>
        <dbReference type="Proteomes" id="UP001060039"/>
    </source>
</evidence>
<name>A0ABY5FYA8_9MICO</name>
<feature type="coiled-coil region" evidence="6">
    <location>
        <begin position="83"/>
        <end position="110"/>
    </location>
</feature>
<proteinExistence type="predicted"/>
<keyword evidence="4 7" id="KW-1133">Transmembrane helix</keyword>
<keyword evidence="10" id="KW-1185">Reference proteome</keyword>
<accession>A0ABY5FYA8</accession>
<gene>
    <name evidence="9" type="ORF">NNL39_03880</name>
</gene>
<reference evidence="9" key="1">
    <citation type="submission" date="2022-07" db="EMBL/GenBank/DDBJ databases">
        <title>Taxonomic analysis of Microcella humidisoli nov. sp., isolated from riverside soil.</title>
        <authorList>
            <person name="Molina K.M."/>
            <person name="Kim S.B."/>
        </authorList>
    </citation>
    <scope>NUCLEOTIDE SEQUENCE</scope>
    <source>
        <strain evidence="9">MMS21-STM10</strain>
    </source>
</reference>
<evidence type="ECO:0000259" key="8">
    <source>
        <dbReference type="Pfam" id="PF13396"/>
    </source>
</evidence>
<evidence type="ECO:0000256" key="4">
    <source>
        <dbReference type="ARBA" id="ARBA00022989"/>
    </source>
</evidence>
<keyword evidence="6" id="KW-0175">Coiled coil</keyword>
<dbReference type="Pfam" id="PF13396">
    <property type="entry name" value="PLDc_N"/>
    <property type="match status" value="1"/>
</dbReference>
<evidence type="ECO:0000256" key="1">
    <source>
        <dbReference type="ARBA" id="ARBA00004651"/>
    </source>
</evidence>
<dbReference type="EMBL" id="CP101497">
    <property type="protein sequence ID" value="UTT63253.1"/>
    <property type="molecule type" value="Genomic_DNA"/>
</dbReference>
<comment type="subcellular location">
    <subcellularLocation>
        <location evidence="1">Cell membrane</location>
        <topology evidence="1">Multi-pass membrane protein</topology>
    </subcellularLocation>
</comment>
<dbReference type="InterPro" id="IPR027379">
    <property type="entry name" value="CLS_N"/>
</dbReference>
<feature type="transmembrane region" description="Helical" evidence="7">
    <location>
        <begin position="6"/>
        <end position="25"/>
    </location>
</feature>
<evidence type="ECO:0000256" key="6">
    <source>
        <dbReference type="SAM" id="Coils"/>
    </source>
</evidence>
<evidence type="ECO:0000256" key="3">
    <source>
        <dbReference type="ARBA" id="ARBA00022692"/>
    </source>
</evidence>
<keyword evidence="3 7" id="KW-0812">Transmembrane</keyword>
<evidence type="ECO:0000313" key="9">
    <source>
        <dbReference type="EMBL" id="UTT63253.1"/>
    </source>
</evidence>
<keyword evidence="2" id="KW-1003">Cell membrane</keyword>
<evidence type="ECO:0000256" key="5">
    <source>
        <dbReference type="ARBA" id="ARBA00023136"/>
    </source>
</evidence>
<evidence type="ECO:0000256" key="7">
    <source>
        <dbReference type="SAM" id="Phobius"/>
    </source>
</evidence>
<keyword evidence="5 7" id="KW-0472">Membrane</keyword>
<protein>
    <submittedName>
        <fullName evidence="9">PLD nuclease N-terminal domain-containing protein</fullName>
    </submittedName>
</protein>
<dbReference type="RefSeq" id="WP_255160385.1">
    <property type="nucleotide sequence ID" value="NZ_CP101497.1"/>
</dbReference>